<evidence type="ECO:0000313" key="3">
    <source>
        <dbReference type="Proteomes" id="UP000749646"/>
    </source>
</evidence>
<sequence>TQYLQGFGNPEEYDNSESTATATATPVDGEAPYEIEEGLLPETERQIIENKPTRIGP</sequence>
<dbReference type="Proteomes" id="UP000749646">
    <property type="component" value="Unassembled WGS sequence"/>
</dbReference>
<gene>
    <name evidence="2" type="ORF">BGZ65_008121</name>
</gene>
<evidence type="ECO:0000313" key="2">
    <source>
        <dbReference type="EMBL" id="KAF9996293.1"/>
    </source>
</evidence>
<organism evidence="2 3">
    <name type="scientific">Modicella reniformis</name>
    <dbReference type="NCBI Taxonomy" id="1440133"/>
    <lineage>
        <taxon>Eukaryota</taxon>
        <taxon>Fungi</taxon>
        <taxon>Fungi incertae sedis</taxon>
        <taxon>Mucoromycota</taxon>
        <taxon>Mortierellomycotina</taxon>
        <taxon>Mortierellomycetes</taxon>
        <taxon>Mortierellales</taxon>
        <taxon>Mortierellaceae</taxon>
        <taxon>Modicella</taxon>
    </lineage>
</organism>
<proteinExistence type="predicted"/>
<reference evidence="2" key="1">
    <citation type="journal article" date="2020" name="Fungal Divers.">
        <title>Resolving the Mortierellaceae phylogeny through synthesis of multi-gene phylogenetics and phylogenomics.</title>
        <authorList>
            <person name="Vandepol N."/>
            <person name="Liber J."/>
            <person name="Desiro A."/>
            <person name="Na H."/>
            <person name="Kennedy M."/>
            <person name="Barry K."/>
            <person name="Grigoriev I.V."/>
            <person name="Miller A.N."/>
            <person name="O'Donnell K."/>
            <person name="Stajich J.E."/>
            <person name="Bonito G."/>
        </authorList>
    </citation>
    <scope>NUCLEOTIDE SEQUENCE</scope>
    <source>
        <strain evidence="2">MES-2147</strain>
    </source>
</reference>
<protein>
    <submittedName>
        <fullName evidence="2">Uncharacterized protein</fullName>
    </submittedName>
</protein>
<feature type="region of interest" description="Disordered" evidence="1">
    <location>
        <begin position="1"/>
        <end position="28"/>
    </location>
</feature>
<keyword evidence="3" id="KW-1185">Reference proteome</keyword>
<evidence type="ECO:0000256" key="1">
    <source>
        <dbReference type="SAM" id="MobiDB-lite"/>
    </source>
</evidence>
<dbReference type="EMBL" id="JAAAHW010001193">
    <property type="protein sequence ID" value="KAF9996293.1"/>
    <property type="molecule type" value="Genomic_DNA"/>
</dbReference>
<dbReference type="AlphaFoldDB" id="A0A9P6MF15"/>
<comment type="caution">
    <text evidence="2">The sequence shown here is derived from an EMBL/GenBank/DDBJ whole genome shotgun (WGS) entry which is preliminary data.</text>
</comment>
<accession>A0A9P6MF15</accession>
<feature type="non-terminal residue" evidence="2">
    <location>
        <position position="57"/>
    </location>
</feature>
<name>A0A9P6MF15_9FUNG</name>